<protein>
    <submittedName>
        <fullName evidence="1">Uncharacterized protein</fullName>
    </submittedName>
</protein>
<dbReference type="EMBL" id="JACVEW010000003">
    <property type="protein sequence ID" value="MBP0047689.1"/>
    <property type="molecule type" value="Genomic_DNA"/>
</dbReference>
<keyword evidence="2" id="KW-1185">Reference proteome</keyword>
<evidence type="ECO:0000313" key="2">
    <source>
        <dbReference type="Proteomes" id="UP000810171"/>
    </source>
</evidence>
<comment type="caution">
    <text evidence="1">The sequence shown here is derived from an EMBL/GenBank/DDBJ whole genome shotgun (WGS) entry which is preliminary data.</text>
</comment>
<organism evidence="1 2">
    <name type="scientific">Marinobacterium alkalitolerans</name>
    <dbReference type="NCBI Taxonomy" id="1542925"/>
    <lineage>
        <taxon>Bacteria</taxon>
        <taxon>Pseudomonadati</taxon>
        <taxon>Pseudomonadota</taxon>
        <taxon>Gammaproteobacteria</taxon>
        <taxon>Oceanospirillales</taxon>
        <taxon>Oceanospirillaceae</taxon>
        <taxon>Marinobacterium</taxon>
    </lineage>
</organism>
<evidence type="ECO:0000313" key="1">
    <source>
        <dbReference type="EMBL" id="MBP0047689.1"/>
    </source>
</evidence>
<proteinExistence type="predicted"/>
<reference evidence="1 2" key="1">
    <citation type="submission" date="2020-09" db="EMBL/GenBank/DDBJ databases">
        <authorList>
            <person name="Tanuku N.R.S."/>
        </authorList>
    </citation>
    <scope>NUCLEOTIDE SEQUENCE [LARGE SCALE GENOMIC DNA]</scope>
    <source>
        <strain evidence="1 2">AK62</strain>
    </source>
</reference>
<gene>
    <name evidence="1" type="ORF">H9C73_02985</name>
</gene>
<dbReference type="Proteomes" id="UP000810171">
    <property type="component" value="Unassembled WGS sequence"/>
</dbReference>
<accession>A0ABS3Z7K9</accession>
<dbReference type="RefSeq" id="WP_209286298.1">
    <property type="nucleotide sequence ID" value="NZ_JACVEW010000003.1"/>
</dbReference>
<sequence length="63" mass="7075">MSPKLHIPKGSMCASCKRKDDNCSGLDFRSMPHLIVKHEEGEALTIVRCTEFEKGDTNEDIQP</sequence>
<name>A0ABS3Z7K9_9GAMM</name>